<feature type="compositionally biased region" description="Acidic residues" evidence="1">
    <location>
        <begin position="41"/>
        <end position="71"/>
    </location>
</feature>
<feature type="region of interest" description="Disordered" evidence="1">
    <location>
        <begin position="30"/>
        <end position="71"/>
    </location>
</feature>
<dbReference type="Proteomes" id="UP000600918">
    <property type="component" value="Unassembled WGS sequence"/>
</dbReference>
<accession>A0A834JRN5</accession>
<protein>
    <submittedName>
        <fullName evidence="2">Uncharacterized protein</fullName>
    </submittedName>
</protein>
<dbReference type="AlphaFoldDB" id="A0A834JRN5"/>
<reference evidence="2" key="1">
    <citation type="journal article" date="2020" name="G3 (Bethesda)">
        <title>High-Quality Assemblies for Three Invasive Social Wasps from the &lt;i&gt;Vespula&lt;/i&gt; Genus.</title>
        <authorList>
            <person name="Harrop T.W.R."/>
            <person name="Guhlin J."/>
            <person name="McLaughlin G.M."/>
            <person name="Permina E."/>
            <person name="Stockwell P."/>
            <person name="Gilligan J."/>
            <person name="Le Lec M.F."/>
            <person name="Gruber M.A.M."/>
            <person name="Quinn O."/>
            <person name="Lovegrove M."/>
            <person name="Duncan E.J."/>
            <person name="Remnant E.J."/>
            <person name="Van Eeckhoven J."/>
            <person name="Graham B."/>
            <person name="Knapp R.A."/>
            <person name="Langford K.W."/>
            <person name="Kronenberg Z."/>
            <person name="Press M.O."/>
            <person name="Eacker S.M."/>
            <person name="Wilson-Rankin E.E."/>
            <person name="Purcell J."/>
            <person name="Lester P.J."/>
            <person name="Dearden P.K."/>
        </authorList>
    </citation>
    <scope>NUCLEOTIDE SEQUENCE</scope>
    <source>
        <strain evidence="2">Volc-1</strain>
    </source>
</reference>
<organism evidence="2 3">
    <name type="scientific">Vespula pensylvanica</name>
    <name type="common">Western yellow jacket</name>
    <name type="synonym">Wasp</name>
    <dbReference type="NCBI Taxonomy" id="30213"/>
    <lineage>
        <taxon>Eukaryota</taxon>
        <taxon>Metazoa</taxon>
        <taxon>Ecdysozoa</taxon>
        <taxon>Arthropoda</taxon>
        <taxon>Hexapoda</taxon>
        <taxon>Insecta</taxon>
        <taxon>Pterygota</taxon>
        <taxon>Neoptera</taxon>
        <taxon>Endopterygota</taxon>
        <taxon>Hymenoptera</taxon>
        <taxon>Apocrita</taxon>
        <taxon>Aculeata</taxon>
        <taxon>Vespoidea</taxon>
        <taxon>Vespidae</taxon>
        <taxon>Vespinae</taxon>
        <taxon>Vespula</taxon>
    </lineage>
</organism>
<evidence type="ECO:0000313" key="3">
    <source>
        <dbReference type="Proteomes" id="UP000600918"/>
    </source>
</evidence>
<keyword evidence="3" id="KW-1185">Reference proteome</keyword>
<comment type="caution">
    <text evidence="2">The sequence shown here is derived from an EMBL/GenBank/DDBJ whole genome shotgun (WGS) entry which is preliminary data.</text>
</comment>
<name>A0A834JRN5_VESPE</name>
<dbReference type="EMBL" id="JACSDY010000022">
    <property type="protein sequence ID" value="KAF7392351.1"/>
    <property type="molecule type" value="Genomic_DNA"/>
</dbReference>
<sequence length="71" mass="8070">MKNNKKSVAGILGHVGEKISRGTRCAIGARSLADTTFVVKEEEEEEEKEEEEEEEEEEEREEEVEEGEEEG</sequence>
<evidence type="ECO:0000313" key="2">
    <source>
        <dbReference type="EMBL" id="KAF7392351.1"/>
    </source>
</evidence>
<evidence type="ECO:0000256" key="1">
    <source>
        <dbReference type="SAM" id="MobiDB-lite"/>
    </source>
</evidence>
<gene>
    <name evidence="2" type="ORF">H0235_017350</name>
</gene>
<proteinExistence type="predicted"/>